<dbReference type="EMBL" id="JADIKK010000008">
    <property type="protein sequence ID" value="MFK2877631.1"/>
    <property type="molecule type" value="Genomic_DNA"/>
</dbReference>
<name>A0ABW8J5R8_9GAMM</name>
<sequence>MTHPTPLLLATVGAVIASYWGWQHYRAVQSLLQDWARANKLFILSTKRTGIPPLSLWFTSSRAQSL</sequence>
<protein>
    <submittedName>
        <fullName evidence="1">Uncharacterized protein</fullName>
    </submittedName>
</protein>
<gene>
    <name evidence="1" type="ORF">ISP25_11180</name>
</gene>
<comment type="caution">
    <text evidence="1">The sequence shown here is derived from an EMBL/GenBank/DDBJ whole genome shotgun (WGS) entry which is preliminary data.</text>
</comment>
<reference evidence="1 2" key="1">
    <citation type="submission" date="2020-10" db="EMBL/GenBank/DDBJ databases">
        <title>Phylogeny of dyella-like bacteria.</title>
        <authorList>
            <person name="Fu J."/>
        </authorList>
    </citation>
    <scope>NUCLEOTIDE SEQUENCE [LARGE SCALE GENOMIC DNA]</scope>
    <source>
        <strain evidence="1 2">KACC 19113</strain>
    </source>
</reference>
<accession>A0ABW8J5R8</accession>
<proteinExistence type="predicted"/>
<dbReference type="RefSeq" id="WP_404616354.1">
    <property type="nucleotide sequence ID" value="NZ_JADIKK010000008.1"/>
</dbReference>
<evidence type="ECO:0000313" key="1">
    <source>
        <dbReference type="EMBL" id="MFK2877631.1"/>
    </source>
</evidence>
<keyword evidence="2" id="KW-1185">Reference proteome</keyword>
<evidence type="ECO:0000313" key="2">
    <source>
        <dbReference type="Proteomes" id="UP001620339"/>
    </source>
</evidence>
<organism evidence="1 2">
    <name type="scientific">Rhodanobacter hydrolyticus</name>
    <dbReference type="NCBI Taxonomy" id="2250595"/>
    <lineage>
        <taxon>Bacteria</taxon>
        <taxon>Pseudomonadati</taxon>
        <taxon>Pseudomonadota</taxon>
        <taxon>Gammaproteobacteria</taxon>
        <taxon>Lysobacterales</taxon>
        <taxon>Rhodanobacteraceae</taxon>
        <taxon>Rhodanobacter</taxon>
    </lineage>
</organism>
<dbReference type="Proteomes" id="UP001620339">
    <property type="component" value="Unassembled WGS sequence"/>
</dbReference>